<organism evidence="9 10">
    <name type="scientific">Alkalibacillus salilacus</name>
    <dbReference type="NCBI Taxonomy" id="284582"/>
    <lineage>
        <taxon>Bacteria</taxon>
        <taxon>Bacillati</taxon>
        <taxon>Bacillota</taxon>
        <taxon>Bacilli</taxon>
        <taxon>Bacillales</taxon>
        <taxon>Bacillaceae</taxon>
        <taxon>Alkalibacillus</taxon>
    </lineage>
</organism>
<dbReference type="GO" id="GO:0004400">
    <property type="term" value="F:histidinol-phosphate transaminase activity"/>
    <property type="evidence" value="ECO:0007669"/>
    <property type="project" value="UniProtKB-EC"/>
</dbReference>
<dbReference type="InterPro" id="IPR015424">
    <property type="entry name" value="PyrdxlP-dep_Trfase"/>
</dbReference>
<dbReference type="PANTHER" id="PTHR43643">
    <property type="entry name" value="HISTIDINOL-PHOSPHATE AMINOTRANSFERASE 2"/>
    <property type="match status" value="1"/>
</dbReference>
<dbReference type="Gene3D" id="3.40.640.10">
    <property type="entry name" value="Type I PLP-dependent aspartate aminotransferase-like (Major domain)"/>
    <property type="match status" value="1"/>
</dbReference>
<dbReference type="SUPFAM" id="SSF53383">
    <property type="entry name" value="PLP-dependent transferases"/>
    <property type="match status" value="1"/>
</dbReference>
<dbReference type="EC" id="2.6.1.9" evidence="7"/>
<dbReference type="EMBL" id="JAUSTQ010000004">
    <property type="protein sequence ID" value="MDQ0159244.1"/>
    <property type="molecule type" value="Genomic_DNA"/>
</dbReference>
<reference evidence="9 10" key="1">
    <citation type="submission" date="2023-07" db="EMBL/GenBank/DDBJ databases">
        <title>Genomic Encyclopedia of Type Strains, Phase IV (KMG-IV): sequencing the most valuable type-strain genomes for metagenomic binning, comparative biology and taxonomic classification.</title>
        <authorList>
            <person name="Goeker M."/>
        </authorList>
    </citation>
    <scope>NUCLEOTIDE SEQUENCE [LARGE SCALE GENOMIC DNA]</scope>
    <source>
        <strain evidence="9 10">DSM 16460</strain>
    </source>
</reference>
<dbReference type="NCBIfam" id="TIGR01141">
    <property type="entry name" value="hisC"/>
    <property type="match status" value="1"/>
</dbReference>
<evidence type="ECO:0000313" key="10">
    <source>
        <dbReference type="Proteomes" id="UP001224359"/>
    </source>
</evidence>
<keyword evidence="5 7" id="KW-0663">Pyridoxal phosphate</keyword>
<dbReference type="InterPro" id="IPR005861">
    <property type="entry name" value="HisP_aminotrans"/>
</dbReference>
<proteinExistence type="inferred from homology"/>
<evidence type="ECO:0000256" key="6">
    <source>
        <dbReference type="ARBA" id="ARBA00023102"/>
    </source>
</evidence>
<evidence type="ECO:0000256" key="4">
    <source>
        <dbReference type="ARBA" id="ARBA00022679"/>
    </source>
</evidence>
<dbReference type="HAMAP" id="MF_01023">
    <property type="entry name" value="HisC_aminotrans_2"/>
    <property type="match status" value="1"/>
</dbReference>
<keyword evidence="6 7" id="KW-0368">Histidine biosynthesis</keyword>
<evidence type="ECO:0000256" key="5">
    <source>
        <dbReference type="ARBA" id="ARBA00022898"/>
    </source>
</evidence>
<dbReference type="PANTHER" id="PTHR43643:SF3">
    <property type="entry name" value="HISTIDINOL-PHOSPHATE AMINOTRANSFERASE"/>
    <property type="match status" value="1"/>
</dbReference>
<dbReference type="Pfam" id="PF00155">
    <property type="entry name" value="Aminotran_1_2"/>
    <property type="match status" value="1"/>
</dbReference>
<comment type="cofactor">
    <cofactor evidence="1 7">
        <name>pyridoxal 5'-phosphate</name>
        <dbReference type="ChEBI" id="CHEBI:597326"/>
    </cofactor>
</comment>
<gene>
    <name evidence="7" type="primary">hisC</name>
    <name evidence="9" type="ORF">J2S77_001208</name>
</gene>
<comment type="subunit">
    <text evidence="2 7">Homodimer.</text>
</comment>
<dbReference type="CDD" id="cd00609">
    <property type="entry name" value="AAT_like"/>
    <property type="match status" value="1"/>
</dbReference>
<feature type="domain" description="Aminotransferase class I/classII large" evidence="8">
    <location>
        <begin position="25"/>
        <end position="347"/>
    </location>
</feature>
<sequence>MSKFWSRTAREAEPYVPGEQPSDVNVIKLNTNENPFPPSPLALEAMEQSINADLKKYPSPTADRLKAVIAEREGVDVNKVFVGNGSDEVLAFAFQAFFDPNEAIKMPEITYSFYPVYANLYDIPFQQIPLQNDLSIDVEGLKRSVGGVIFPNPNAPTGLALSRVEVESIVAHNPNQVVIVDEAYVEFGAESAISLTKQYPNLLVTKTLSKSHALAGLRVGYAIGDVALIEGLERIKNSFNSYTINRVSLAGAEAALADEPYYDETLQAIVKTREWVTHDLEQLGFWVAESKANFLFVKPNGIGAETLYQQLKARGVYIRYFNKPGLEGYVRISIGTDDEMKRLIDIIQALIS</sequence>
<keyword evidence="4 7" id="KW-0808">Transferase</keyword>
<comment type="caution">
    <text evidence="9">The sequence shown here is derived from an EMBL/GenBank/DDBJ whole genome shotgun (WGS) entry which is preliminary data.</text>
</comment>
<dbReference type="Proteomes" id="UP001224359">
    <property type="component" value="Unassembled WGS sequence"/>
</dbReference>
<evidence type="ECO:0000256" key="1">
    <source>
        <dbReference type="ARBA" id="ARBA00001933"/>
    </source>
</evidence>
<dbReference type="RefSeq" id="WP_306975571.1">
    <property type="nucleotide sequence ID" value="NZ_JAUSTQ010000004.1"/>
</dbReference>
<dbReference type="InterPro" id="IPR015422">
    <property type="entry name" value="PyrdxlP-dep_Trfase_small"/>
</dbReference>
<keyword evidence="3 7" id="KW-0032">Aminotransferase</keyword>
<comment type="similarity">
    <text evidence="7">Belongs to the class-II pyridoxal-phosphate-dependent aminotransferase family. Histidinol-phosphate aminotransferase subfamily.</text>
</comment>
<keyword evidence="7" id="KW-0028">Amino-acid biosynthesis</keyword>
<comment type="catalytic activity">
    <reaction evidence="7">
        <text>L-histidinol phosphate + 2-oxoglutarate = 3-(imidazol-4-yl)-2-oxopropyl phosphate + L-glutamate</text>
        <dbReference type="Rhea" id="RHEA:23744"/>
        <dbReference type="ChEBI" id="CHEBI:16810"/>
        <dbReference type="ChEBI" id="CHEBI:29985"/>
        <dbReference type="ChEBI" id="CHEBI:57766"/>
        <dbReference type="ChEBI" id="CHEBI:57980"/>
        <dbReference type="EC" id="2.6.1.9"/>
    </reaction>
</comment>
<dbReference type="Gene3D" id="3.90.1150.10">
    <property type="entry name" value="Aspartate Aminotransferase, domain 1"/>
    <property type="match status" value="1"/>
</dbReference>
<evidence type="ECO:0000256" key="2">
    <source>
        <dbReference type="ARBA" id="ARBA00011738"/>
    </source>
</evidence>
<keyword evidence="10" id="KW-1185">Reference proteome</keyword>
<evidence type="ECO:0000313" key="9">
    <source>
        <dbReference type="EMBL" id="MDQ0159244.1"/>
    </source>
</evidence>
<comment type="pathway">
    <text evidence="7">Amino-acid biosynthesis; L-histidine biosynthesis; L-histidine from 5-phospho-alpha-D-ribose 1-diphosphate: step 7/9.</text>
</comment>
<dbReference type="InterPro" id="IPR015421">
    <property type="entry name" value="PyrdxlP-dep_Trfase_major"/>
</dbReference>
<name>A0ABT9VEB9_9BACI</name>
<dbReference type="InterPro" id="IPR004839">
    <property type="entry name" value="Aminotransferase_I/II_large"/>
</dbReference>
<evidence type="ECO:0000256" key="3">
    <source>
        <dbReference type="ARBA" id="ARBA00022576"/>
    </source>
</evidence>
<protein>
    <recommendedName>
        <fullName evidence="7">Histidinol-phosphate aminotransferase</fullName>
        <ecNumber evidence="7">2.6.1.9</ecNumber>
    </recommendedName>
    <alternativeName>
        <fullName evidence="7">Imidazole acetol-phosphate transaminase</fullName>
    </alternativeName>
</protein>
<feature type="modified residue" description="N6-(pyridoxal phosphate)lysine" evidence="7">
    <location>
        <position position="210"/>
    </location>
</feature>
<accession>A0ABT9VEB9</accession>
<dbReference type="InterPro" id="IPR050106">
    <property type="entry name" value="HistidinolP_aminotransfase"/>
</dbReference>
<evidence type="ECO:0000259" key="8">
    <source>
        <dbReference type="Pfam" id="PF00155"/>
    </source>
</evidence>
<evidence type="ECO:0000256" key="7">
    <source>
        <dbReference type="HAMAP-Rule" id="MF_01023"/>
    </source>
</evidence>